<protein>
    <submittedName>
        <fullName evidence="2">Uncharacterized protein</fullName>
    </submittedName>
</protein>
<accession>A0A437DKE1</accession>
<gene>
    <name evidence="2" type="ORF">OJAV_G00016170</name>
</gene>
<keyword evidence="3" id="KW-1185">Reference proteome</keyword>
<reference evidence="2 3" key="2">
    <citation type="submission" date="2019-01" db="EMBL/GenBank/DDBJ databases">
        <title>A chromosome length genome reference of the Java medaka (oryzias javanicus).</title>
        <authorList>
            <person name="Herpin A."/>
            <person name="Takehana Y."/>
            <person name="Naruse K."/>
            <person name="Ansai S."/>
            <person name="Kawaguchi M."/>
        </authorList>
    </citation>
    <scope>NUCLEOTIDE SEQUENCE [LARGE SCALE GENOMIC DNA]</scope>
    <source>
        <strain evidence="2">RS831</strain>
        <tissue evidence="2">Whole body</tissue>
    </source>
</reference>
<reference evidence="2 3" key="1">
    <citation type="submission" date="2018-11" db="EMBL/GenBank/DDBJ databases">
        <authorList>
            <person name="Lopez-Roques C."/>
            <person name="Donnadieu C."/>
            <person name="Bouchez O."/>
            <person name="Klopp C."/>
            <person name="Cabau C."/>
            <person name="Zahm M."/>
        </authorList>
    </citation>
    <scope>NUCLEOTIDE SEQUENCE [LARGE SCALE GENOMIC DNA]</scope>
    <source>
        <strain evidence="2">RS831</strain>
        <tissue evidence="2">Whole body</tissue>
    </source>
</reference>
<evidence type="ECO:0000256" key="1">
    <source>
        <dbReference type="SAM" id="MobiDB-lite"/>
    </source>
</evidence>
<dbReference type="AlphaFoldDB" id="A0A437DKE1"/>
<organism evidence="2 3">
    <name type="scientific">Oryzias javanicus</name>
    <name type="common">Javanese ricefish</name>
    <name type="synonym">Aplocheilus javanicus</name>
    <dbReference type="NCBI Taxonomy" id="123683"/>
    <lineage>
        <taxon>Eukaryota</taxon>
        <taxon>Metazoa</taxon>
        <taxon>Chordata</taxon>
        <taxon>Craniata</taxon>
        <taxon>Vertebrata</taxon>
        <taxon>Euteleostomi</taxon>
        <taxon>Actinopterygii</taxon>
        <taxon>Neopterygii</taxon>
        <taxon>Teleostei</taxon>
        <taxon>Neoteleostei</taxon>
        <taxon>Acanthomorphata</taxon>
        <taxon>Ovalentaria</taxon>
        <taxon>Atherinomorphae</taxon>
        <taxon>Beloniformes</taxon>
        <taxon>Adrianichthyidae</taxon>
        <taxon>Oryziinae</taxon>
        <taxon>Oryzias</taxon>
    </lineage>
</organism>
<dbReference type="EMBL" id="CM012438">
    <property type="protein sequence ID" value="RVE75387.1"/>
    <property type="molecule type" value="Genomic_DNA"/>
</dbReference>
<feature type="region of interest" description="Disordered" evidence="1">
    <location>
        <begin position="1"/>
        <end position="116"/>
    </location>
</feature>
<feature type="compositionally biased region" description="Basic and acidic residues" evidence="1">
    <location>
        <begin position="8"/>
        <end position="22"/>
    </location>
</feature>
<sequence length="116" mass="12483">MTFQSNGGREEKGKKEGERADLAVKGASPSGREASVDAAAGLRRRSTSSSDTQTPRHARRSVENSTPRGLLWGHRVVSSLASQPSERATDRESLGRRGSNYRCFGDHISPLNGGCQ</sequence>
<evidence type="ECO:0000313" key="3">
    <source>
        <dbReference type="Proteomes" id="UP000283210"/>
    </source>
</evidence>
<evidence type="ECO:0000313" key="2">
    <source>
        <dbReference type="EMBL" id="RVE75387.1"/>
    </source>
</evidence>
<proteinExistence type="predicted"/>
<name>A0A437DKE1_ORYJA</name>
<dbReference type="Proteomes" id="UP000283210">
    <property type="component" value="Chromosome 2"/>
</dbReference>